<feature type="region of interest" description="Disordered" evidence="3">
    <location>
        <begin position="253"/>
        <end position="319"/>
    </location>
</feature>
<evidence type="ECO:0000256" key="1">
    <source>
        <dbReference type="ARBA" id="ARBA00023054"/>
    </source>
</evidence>
<evidence type="ECO:0000313" key="6">
    <source>
        <dbReference type="Proteomes" id="UP000422736"/>
    </source>
</evidence>
<dbReference type="PANTHER" id="PTHR22741:SF10">
    <property type="entry name" value="COILED-COIL DOMAIN-CONTAINING PROTEIN CG32809"/>
    <property type="match status" value="1"/>
</dbReference>
<feature type="domain" description="Actin interacting protein 3 C-terminal" evidence="4">
    <location>
        <begin position="330"/>
        <end position="739"/>
    </location>
</feature>
<feature type="compositionally biased region" description="Polar residues" evidence="3">
    <location>
        <begin position="215"/>
        <end position="235"/>
    </location>
</feature>
<feature type="region of interest" description="Disordered" evidence="3">
    <location>
        <begin position="439"/>
        <end position="461"/>
    </location>
</feature>
<feature type="coiled-coil region" evidence="2">
    <location>
        <begin position="533"/>
        <end position="586"/>
    </location>
</feature>
<dbReference type="SMART" id="SM00806">
    <property type="entry name" value="AIP3"/>
    <property type="match status" value="1"/>
</dbReference>
<dbReference type="Gene3D" id="1.20.58.1540">
    <property type="entry name" value="Actin interacting protein 3, C-terminal domain"/>
    <property type="match status" value="1"/>
</dbReference>
<keyword evidence="1 2" id="KW-0175">Coiled coil</keyword>
<feature type="compositionally biased region" description="Low complexity" evidence="3">
    <location>
        <begin position="439"/>
        <end position="448"/>
    </location>
</feature>
<keyword evidence="6" id="KW-1185">Reference proteome</keyword>
<dbReference type="Pfam" id="PF03915">
    <property type="entry name" value="AIP3"/>
    <property type="match status" value="1"/>
</dbReference>
<dbReference type="Proteomes" id="UP000422736">
    <property type="component" value="Chromosome 4"/>
</dbReference>
<name>A0ABX6ETX2_KLUMA</name>
<dbReference type="InterPro" id="IPR051825">
    <property type="entry name" value="SRCIN1"/>
</dbReference>
<evidence type="ECO:0000313" key="5">
    <source>
        <dbReference type="EMBL" id="QGN15784.1"/>
    </source>
</evidence>
<evidence type="ECO:0000259" key="4">
    <source>
        <dbReference type="SMART" id="SM00806"/>
    </source>
</evidence>
<dbReference type="InterPro" id="IPR022782">
    <property type="entry name" value="AIP3-like_C"/>
</dbReference>
<feature type="compositionally biased region" description="Low complexity" evidence="3">
    <location>
        <begin position="258"/>
        <end position="272"/>
    </location>
</feature>
<reference evidence="5 6" key="1">
    <citation type="submission" date="2016-03" db="EMBL/GenBank/DDBJ databases">
        <title>How can Kluyveromyces marxianus grow so fast - potential evolutionary course in Saccharomyces Complex revealed by comparative genomics.</title>
        <authorList>
            <person name="Mo W."/>
            <person name="Lu W."/>
            <person name="Yang X."/>
            <person name="Qi J."/>
            <person name="Lv H."/>
        </authorList>
    </citation>
    <scope>NUCLEOTIDE SEQUENCE [LARGE SCALE GENOMIC DNA]</scope>
    <source>
        <strain evidence="5 6">FIM1</strain>
    </source>
</reference>
<feature type="compositionally biased region" description="Polar residues" evidence="3">
    <location>
        <begin position="273"/>
        <end position="283"/>
    </location>
</feature>
<sequence length="749" mass="84652">MDTPPVLKSASSVETSVTKLLISTKQLLQVLTQWSKGKSSERNVSDVYVQLGNDFKLVSRHFTHAGVDISDLGDVPKDLRRILEVALRETASEDTLNKYLPQIREIIVRLLEKLKVKQALIKLNRNEDSTKFRYHQKQRSSVSSVVSNTTSLADTSPTVRSTSLAKPTSKSLNEQKSAPVLSLSEASTTDKDQNSIQSSTAKPVGEQKHYDTLEVPTSSSESDALTQLKKGNNLQRRASKRFSAYHMAKLANQTAADPANSPSSKSLAKSTSINLTENESNNTRTDDHVRSRVSSSASVELHPYSGEQEASGSFDDNSNPNGSHDNIVIFLKVGNKVKRCFTSPNLSFNKLRLLFVEKFAYSPGGDIFPEIYIKEPKYEAFYELEESQLHNIKDGSIFQLQIPAPSLEQQLQQLNEVVVEKQATFFENIKTLIQEISTHPTTPSNHTSGIINQTKSSDSSTVVDVDHHQEIAQIKHEMTILKQIHSSQKKTLENTITDISEKLQKFQSLSVTTGKSANRDYMEKSQSKLSEVSDNLLSKVDDLQDVIEALRKDVAIRGARPPKKKIENVSLDLESAKNDLERMSKYIEVEKPNWKTIWEAELDRVCEEQQFMTLQEDLVFDLQEDLKKVLETFELVKMCCEQQEKAPKKNKGNPILPIAKPGTFNMIRDQVLYEVQSLNPDHDSRVEAIKKAEKLREREREYRENEAFEDELGNFVEKGNFKKAGGIEEIEKLRKQKDEENLRMNFGML</sequence>
<feature type="compositionally biased region" description="Polar residues" evidence="3">
    <location>
        <begin position="148"/>
        <end position="176"/>
    </location>
</feature>
<evidence type="ECO:0000256" key="2">
    <source>
        <dbReference type="SAM" id="Coils"/>
    </source>
</evidence>
<dbReference type="InterPro" id="IPR005613">
    <property type="entry name" value="AIP3_C"/>
</dbReference>
<evidence type="ECO:0000256" key="3">
    <source>
        <dbReference type="SAM" id="MobiDB-lite"/>
    </source>
</evidence>
<dbReference type="EMBL" id="CP015057">
    <property type="protein sequence ID" value="QGN15784.1"/>
    <property type="molecule type" value="Genomic_DNA"/>
</dbReference>
<feature type="compositionally biased region" description="Polar residues" evidence="3">
    <location>
        <begin position="308"/>
        <end position="319"/>
    </location>
</feature>
<accession>A0ABX6ETX2</accession>
<dbReference type="InterPro" id="IPR056279">
    <property type="entry name" value="Aip3p_Bud6_N"/>
</dbReference>
<dbReference type="PANTHER" id="PTHR22741">
    <property type="entry name" value="P140CAP/SNIP-RELATED"/>
    <property type="match status" value="1"/>
</dbReference>
<proteinExistence type="predicted"/>
<gene>
    <name evidence="5" type="primary">BUD6</name>
    <name evidence="5" type="ORF">FIM1_2480</name>
</gene>
<feature type="region of interest" description="Disordered" evidence="3">
    <location>
        <begin position="132"/>
        <end position="235"/>
    </location>
</feature>
<organism evidence="5 6">
    <name type="scientific">Kluyveromyces marxianus</name>
    <name type="common">Yeast</name>
    <name type="synonym">Candida kefyr</name>
    <dbReference type="NCBI Taxonomy" id="4911"/>
    <lineage>
        <taxon>Eukaryota</taxon>
        <taxon>Fungi</taxon>
        <taxon>Dikarya</taxon>
        <taxon>Ascomycota</taxon>
        <taxon>Saccharomycotina</taxon>
        <taxon>Saccharomycetes</taxon>
        <taxon>Saccharomycetales</taxon>
        <taxon>Saccharomycetaceae</taxon>
        <taxon>Kluyveromyces</taxon>
    </lineage>
</organism>
<protein>
    <submittedName>
        <fullName evidence="5">Bud site selection protein 6</fullName>
    </submittedName>
</protein>
<dbReference type="Pfam" id="PF23153">
    <property type="entry name" value="Aip3p_Bud6_N"/>
    <property type="match status" value="1"/>
</dbReference>